<accession>A0ABQ6R925</accession>
<reference evidence="9 10" key="1">
    <citation type="submission" date="2019-09" db="EMBL/GenBank/DDBJ databases">
        <authorList>
            <person name="Mazhar S."/>
            <person name="Altermann E."/>
            <person name="Hill C."/>
            <person name="Mcauliffe O."/>
        </authorList>
    </citation>
    <scope>NUCLEOTIDE SEQUENCE [LARGE SCALE GENOMIC DNA]</scope>
    <source>
        <strain evidence="9 10">ATCC 51831</strain>
    </source>
</reference>
<dbReference type="Gene3D" id="1.10.3470.10">
    <property type="entry name" value="ABC transporter involved in vitamin B12 uptake, BtuC"/>
    <property type="match status" value="1"/>
</dbReference>
<keyword evidence="5 8" id="KW-0812">Transmembrane</keyword>
<dbReference type="InterPro" id="IPR037294">
    <property type="entry name" value="ABC_BtuC-like"/>
</dbReference>
<dbReference type="Proteomes" id="UP000295735">
    <property type="component" value="Unassembled WGS sequence"/>
</dbReference>
<dbReference type="RefSeq" id="WP_149459041.1">
    <property type="nucleotide sequence ID" value="NZ_SCWC02000003.1"/>
</dbReference>
<feature type="transmembrane region" description="Helical" evidence="8">
    <location>
        <begin position="152"/>
        <end position="174"/>
    </location>
</feature>
<feature type="transmembrane region" description="Helical" evidence="8">
    <location>
        <begin position="12"/>
        <end position="33"/>
    </location>
</feature>
<sequence length="331" mass="34836">MKLFNNKLSIELQGVMLLAVLLILLIVSFCLGVENYSLKEVYDALFNYRNIESYNIIRDIRIPREIAAVLVGMALACSGAIMQGVTKNALADPSLLGLNAGASMVISILLAFNTGAGFLALMSAGFIGAVIGGTAVILIGMSRRGGFNTMRIILAGAAVSALLTALADGIALFFKINQSITFFIAGGVAGTTWQQLLYAAPVIIFVLIITTLSARQLTALSLGEEMAQGLGVNTGVIRTVFSVLTMILSGVAVALVGSLAFVGLMVPHIARMIVGTDYRLVLPFSALLGGIFIVTADMIARMSGENPLGAVVSLVGVPFFIYLVRKDGRIL</sequence>
<dbReference type="PANTHER" id="PTHR30472:SF58">
    <property type="entry name" value="IRON(3+)-HYDROXAMATE IMPORT SYSTEM PERMEASE PROTEIN FHUB"/>
    <property type="match status" value="1"/>
</dbReference>
<comment type="similarity">
    <text evidence="2">Belongs to the binding-protein-dependent transport system permease family. FecCD subfamily.</text>
</comment>
<keyword evidence="4" id="KW-1003">Cell membrane</keyword>
<keyword evidence="10" id="KW-1185">Reference proteome</keyword>
<evidence type="ECO:0000256" key="3">
    <source>
        <dbReference type="ARBA" id="ARBA00022448"/>
    </source>
</evidence>
<evidence type="ECO:0000256" key="1">
    <source>
        <dbReference type="ARBA" id="ARBA00004651"/>
    </source>
</evidence>
<feature type="transmembrane region" description="Helical" evidence="8">
    <location>
        <begin position="306"/>
        <end position="324"/>
    </location>
</feature>
<dbReference type="InterPro" id="IPR000522">
    <property type="entry name" value="ABC_transptr_permease_BtuC"/>
</dbReference>
<evidence type="ECO:0000256" key="5">
    <source>
        <dbReference type="ARBA" id="ARBA00022692"/>
    </source>
</evidence>
<feature type="transmembrane region" description="Helical" evidence="8">
    <location>
        <begin position="195"/>
        <end position="215"/>
    </location>
</feature>
<comment type="caution">
    <text evidence="9">The sequence shown here is derived from an EMBL/GenBank/DDBJ whole genome shotgun (WGS) entry which is preliminary data.</text>
</comment>
<evidence type="ECO:0000313" key="10">
    <source>
        <dbReference type="Proteomes" id="UP000295735"/>
    </source>
</evidence>
<name>A0ABQ6R925_9STAP</name>
<proteinExistence type="inferred from homology"/>
<feature type="transmembrane region" description="Helical" evidence="8">
    <location>
        <begin position="119"/>
        <end position="140"/>
    </location>
</feature>
<feature type="transmembrane region" description="Helical" evidence="8">
    <location>
        <begin position="66"/>
        <end position="83"/>
    </location>
</feature>
<organism evidence="9 10">
    <name type="scientific">Macrococcus equipercicus</name>
    <dbReference type="NCBI Taxonomy" id="69967"/>
    <lineage>
        <taxon>Bacteria</taxon>
        <taxon>Bacillati</taxon>
        <taxon>Bacillota</taxon>
        <taxon>Bacilli</taxon>
        <taxon>Bacillales</taxon>
        <taxon>Staphylococcaceae</taxon>
        <taxon>Macrococcus</taxon>
    </lineage>
</organism>
<dbReference type="EMBL" id="SCWC02000003">
    <property type="protein sequence ID" value="KAA1039647.1"/>
    <property type="molecule type" value="Genomic_DNA"/>
</dbReference>
<comment type="subcellular location">
    <subcellularLocation>
        <location evidence="1">Cell membrane</location>
        <topology evidence="1">Multi-pass membrane protein</topology>
    </subcellularLocation>
</comment>
<evidence type="ECO:0000256" key="8">
    <source>
        <dbReference type="SAM" id="Phobius"/>
    </source>
</evidence>
<evidence type="ECO:0000256" key="4">
    <source>
        <dbReference type="ARBA" id="ARBA00022475"/>
    </source>
</evidence>
<dbReference type="SUPFAM" id="SSF81345">
    <property type="entry name" value="ABC transporter involved in vitamin B12 uptake, BtuC"/>
    <property type="match status" value="1"/>
</dbReference>
<feature type="transmembrane region" description="Helical" evidence="8">
    <location>
        <begin position="95"/>
        <end position="112"/>
    </location>
</feature>
<feature type="transmembrane region" description="Helical" evidence="8">
    <location>
        <begin position="278"/>
        <end position="300"/>
    </location>
</feature>
<feature type="transmembrane region" description="Helical" evidence="8">
    <location>
        <begin position="235"/>
        <end position="266"/>
    </location>
</feature>
<keyword evidence="6 8" id="KW-1133">Transmembrane helix</keyword>
<dbReference type="PANTHER" id="PTHR30472">
    <property type="entry name" value="FERRIC ENTEROBACTIN TRANSPORT SYSTEM PERMEASE PROTEIN"/>
    <property type="match status" value="1"/>
</dbReference>
<dbReference type="CDD" id="cd06550">
    <property type="entry name" value="TM_ABC_iron-siderophores_like"/>
    <property type="match status" value="1"/>
</dbReference>
<dbReference type="Pfam" id="PF01032">
    <property type="entry name" value="FecCD"/>
    <property type="match status" value="1"/>
</dbReference>
<protein>
    <submittedName>
        <fullName evidence="9">Iron ABC transporter permease</fullName>
    </submittedName>
</protein>
<evidence type="ECO:0000256" key="7">
    <source>
        <dbReference type="ARBA" id="ARBA00023136"/>
    </source>
</evidence>
<gene>
    <name evidence="9" type="ORF">ERX35_006115</name>
</gene>
<evidence type="ECO:0000256" key="6">
    <source>
        <dbReference type="ARBA" id="ARBA00022989"/>
    </source>
</evidence>
<evidence type="ECO:0000313" key="9">
    <source>
        <dbReference type="EMBL" id="KAA1039647.1"/>
    </source>
</evidence>
<keyword evidence="3" id="KW-0813">Transport</keyword>
<keyword evidence="7 8" id="KW-0472">Membrane</keyword>
<evidence type="ECO:0000256" key="2">
    <source>
        <dbReference type="ARBA" id="ARBA00007935"/>
    </source>
</evidence>